<proteinExistence type="predicted"/>
<gene>
    <name evidence="1" type="ORF">BAOM_0926</name>
</gene>
<name>A0A3Q9RK78_9BACI</name>
<protein>
    <submittedName>
        <fullName evidence="1">Uncharacterized protein</fullName>
    </submittedName>
</protein>
<dbReference type="EMBL" id="CP026095">
    <property type="protein sequence ID" value="AZV41537.1"/>
    <property type="molecule type" value="Genomic_DNA"/>
</dbReference>
<dbReference type="AlphaFoldDB" id="A0A3Q9RK78"/>
<evidence type="ECO:0000313" key="2">
    <source>
        <dbReference type="Proteomes" id="UP000283095"/>
    </source>
</evidence>
<sequence>MDMKMSKVIKPLIIPAAALLGYAVIKGKKSSSVVSGIAQAVSNSATNPEKTFAGLKESELNEIALNTSRGLKAEIVGNALEYCFKSARGKKTATARIELDSAGKPEFAFLPYSGSANSPYFFIKNLRDAMNKDN</sequence>
<dbReference type="KEGG" id="pasa:BAOM_0926"/>
<evidence type="ECO:0000313" key="1">
    <source>
        <dbReference type="EMBL" id="AZV41537.1"/>
    </source>
</evidence>
<organism evidence="1 2">
    <name type="scientific">Peribacillus asahii</name>
    <dbReference type="NCBI Taxonomy" id="228899"/>
    <lineage>
        <taxon>Bacteria</taxon>
        <taxon>Bacillati</taxon>
        <taxon>Bacillota</taxon>
        <taxon>Bacilli</taxon>
        <taxon>Bacillales</taxon>
        <taxon>Bacillaceae</taxon>
        <taxon>Peribacillus</taxon>
    </lineage>
</organism>
<dbReference type="Proteomes" id="UP000283095">
    <property type="component" value="Chromosome"/>
</dbReference>
<accession>A0A3Q9RK78</accession>
<reference evidence="1 2" key="1">
    <citation type="submission" date="2018-01" db="EMBL/GenBank/DDBJ databases">
        <title>Bacillus asahii Genome sequencing and assembly.</title>
        <authorList>
            <person name="Jiang H."/>
            <person name="Feng Y."/>
            <person name="Zhao F."/>
            <person name="Lin X."/>
        </authorList>
    </citation>
    <scope>NUCLEOTIDE SEQUENCE [LARGE SCALE GENOMIC DNA]</scope>
    <source>
        <strain evidence="1 2">OM18</strain>
    </source>
</reference>